<dbReference type="InterPro" id="IPR044612">
    <property type="entry name" value="ARL2/3"/>
</dbReference>
<feature type="binding site" evidence="3">
    <location>
        <begin position="23"/>
        <end position="30"/>
    </location>
    <ligand>
        <name>GTP</name>
        <dbReference type="ChEBI" id="CHEBI:37565"/>
    </ligand>
</feature>
<reference evidence="6 7" key="1">
    <citation type="journal article" date="2007" name="Nat. Biotechnol.">
        <title>Genome sequence of the lignocellulose-bioconverting and xylose-fermenting yeast Pichia stipitis.</title>
        <authorList>
            <person name="Jeffries T.W."/>
            <person name="Grigoriev I.V."/>
            <person name="Grimwood J."/>
            <person name="Laplaza J.M."/>
            <person name="Aerts A."/>
            <person name="Salamov A."/>
            <person name="Schmutz J."/>
            <person name="Lindquist E."/>
            <person name="Dehal P."/>
            <person name="Shapiro H."/>
            <person name="Jin Y.S."/>
            <person name="Passoth V."/>
            <person name="Richardson P.M."/>
        </authorList>
    </citation>
    <scope>NUCLEOTIDE SEQUENCE [LARGE SCALE GENOMIC DNA]</scope>
    <source>
        <strain evidence="7">ATCC 58785 / CBS 6054 / NBRC 10063 / NRRL Y-11545</strain>
    </source>
</reference>
<dbReference type="Proteomes" id="UP000002258">
    <property type="component" value="Chromosome 3"/>
</dbReference>
<dbReference type="SMART" id="SM00178">
    <property type="entry name" value="SAR"/>
    <property type="match status" value="1"/>
</dbReference>
<dbReference type="InParanoid" id="A3LR85"/>
<feature type="binding site" evidence="3">
    <location>
        <position position="69"/>
    </location>
    <ligand>
        <name>GTP</name>
        <dbReference type="ChEBI" id="CHEBI:37565"/>
    </ligand>
</feature>
<dbReference type="GO" id="GO:0005525">
    <property type="term" value="F:GTP binding"/>
    <property type="evidence" value="ECO:0007669"/>
    <property type="project" value="UniProtKB-KW"/>
</dbReference>
<sequence>MGLLTIIKKQKIKDNEIRVLTLGLDNSGKTTIIKNILGEDTSTISPTMGFQINTFTHNGVTLNVWDIGGQTTIRSFWGNYFEKTNVVLWVVDTLSLERLKESYEELREKVILQDRLEGVYLIVLINKIDSVADRSSLGSIKNTVEKTLDLKAQIPQTDKWDVQLVSGKTGEGLDGVLDWITSREY</sequence>
<evidence type="ECO:0000313" key="7">
    <source>
        <dbReference type="Proteomes" id="UP000002258"/>
    </source>
</evidence>
<keyword evidence="4" id="KW-0460">Magnesium</keyword>
<evidence type="ECO:0000256" key="4">
    <source>
        <dbReference type="PIRSR" id="PIRSR606689-2"/>
    </source>
</evidence>
<dbReference type="RefSeq" id="XP_001383725.2">
    <property type="nucleotide sequence ID" value="XM_001383688.1"/>
</dbReference>
<dbReference type="SUPFAM" id="SSF52540">
    <property type="entry name" value="P-loop containing nucleoside triphosphate hydrolases"/>
    <property type="match status" value="1"/>
</dbReference>
<evidence type="ECO:0000256" key="1">
    <source>
        <dbReference type="ARBA" id="ARBA00022741"/>
    </source>
</evidence>
<dbReference type="KEGG" id="pic:PICST_56609"/>
<dbReference type="OrthoDB" id="2011769at2759"/>
<feature type="binding site" evidence="4">
    <location>
        <position position="47"/>
    </location>
    <ligand>
        <name>Mg(2+)</name>
        <dbReference type="ChEBI" id="CHEBI:18420"/>
    </ligand>
</feature>
<proteinExistence type="inferred from homology"/>
<dbReference type="NCBIfam" id="TIGR00231">
    <property type="entry name" value="small_GTP"/>
    <property type="match status" value="1"/>
</dbReference>
<dbReference type="EMBL" id="CP000497">
    <property type="protein sequence ID" value="ABN65696.2"/>
    <property type="molecule type" value="Genomic_DNA"/>
</dbReference>
<dbReference type="Gene3D" id="3.40.50.300">
    <property type="entry name" value="P-loop containing nucleotide triphosphate hydrolases"/>
    <property type="match status" value="1"/>
</dbReference>
<dbReference type="GO" id="GO:0003924">
    <property type="term" value="F:GTPase activity"/>
    <property type="evidence" value="ECO:0007669"/>
    <property type="project" value="InterPro"/>
</dbReference>
<evidence type="ECO:0000256" key="5">
    <source>
        <dbReference type="RuleBase" id="RU003925"/>
    </source>
</evidence>
<evidence type="ECO:0000256" key="3">
    <source>
        <dbReference type="PIRSR" id="PIRSR606689-1"/>
    </source>
</evidence>
<keyword evidence="1 3" id="KW-0547">Nucleotide-binding</keyword>
<dbReference type="GO" id="GO:0046872">
    <property type="term" value="F:metal ion binding"/>
    <property type="evidence" value="ECO:0007669"/>
    <property type="project" value="UniProtKB-KW"/>
</dbReference>
<dbReference type="HOGENOM" id="CLU_040729_12_3_1"/>
<dbReference type="InterPro" id="IPR006689">
    <property type="entry name" value="Small_GTPase_ARF/SAR"/>
</dbReference>
<dbReference type="InterPro" id="IPR005225">
    <property type="entry name" value="Small_GTP-bd"/>
</dbReference>
<dbReference type="PANTHER" id="PTHR45697">
    <property type="entry name" value="ADP-RIBOSYLATION FACTOR-LIKE PROTEIN 2-RELATED"/>
    <property type="match status" value="1"/>
</dbReference>
<dbReference type="Pfam" id="PF00025">
    <property type="entry name" value="Arf"/>
    <property type="match status" value="1"/>
</dbReference>
<dbReference type="GO" id="GO:0007021">
    <property type="term" value="P:tubulin complex assembly"/>
    <property type="evidence" value="ECO:0007669"/>
    <property type="project" value="EnsemblFungi"/>
</dbReference>
<gene>
    <name evidence="6" type="ORF">PICST_56609</name>
</gene>
<feature type="binding site" evidence="4">
    <location>
        <position position="30"/>
    </location>
    <ligand>
        <name>Mg(2+)</name>
        <dbReference type="ChEBI" id="CHEBI:18420"/>
    </ligand>
</feature>
<feature type="binding site" evidence="3">
    <location>
        <begin position="126"/>
        <end position="129"/>
    </location>
    <ligand>
        <name>GTP</name>
        <dbReference type="ChEBI" id="CHEBI:37565"/>
    </ligand>
</feature>
<protein>
    <submittedName>
        <fullName evidence="6">Uncharacterized protein</fullName>
    </submittedName>
</protein>
<keyword evidence="4" id="KW-0479">Metal-binding</keyword>
<dbReference type="AlphaFoldDB" id="A3LR85"/>
<dbReference type="FunCoup" id="A3LR85">
    <property type="interactions" value="66"/>
</dbReference>
<dbReference type="PROSITE" id="PS51417">
    <property type="entry name" value="ARF"/>
    <property type="match status" value="1"/>
</dbReference>
<dbReference type="GO" id="GO:0006457">
    <property type="term" value="P:protein folding"/>
    <property type="evidence" value="ECO:0007669"/>
    <property type="project" value="EnsemblFungi"/>
</dbReference>
<dbReference type="SMART" id="SM00177">
    <property type="entry name" value="ARF"/>
    <property type="match status" value="1"/>
</dbReference>
<evidence type="ECO:0000256" key="2">
    <source>
        <dbReference type="ARBA" id="ARBA00023134"/>
    </source>
</evidence>
<keyword evidence="7" id="KW-1185">Reference proteome</keyword>
<dbReference type="eggNOG" id="KOG0073">
    <property type="taxonomic scope" value="Eukaryota"/>
</dbReference>
<dbReference type="InterPro" id="IPR027417">
    <property type="entry name" value="P-loop_NTPase"/>
</dbReference>
<comment type="similarity">
    <text evidence="5">Belongs to the small GTPase superfamily. Arf family.</text>
</comment>
<name>A3LR85_PICST</name>
<dbReference type="PRINTS" id="PR00328">
    <property type="entry name" value="SAR1GTPBP"/>
</dbReference>
<dbReference type="GeneID" id="4838172"/>
<keyword evidence="2 3" id="KW-0342">GTP-binding</keyword>
<dbReference type="STRING" id="322104.A3LR85"/>
<organism evidence="6 7">
    <name type="scientific">Scheffersomyces stipitis (strain ATCC 58785 / CBS 6054 / NBRC 10063 / NRRL Y-11545)</name>
    <name type="common">Yeast</name>
    <name type="synonym">Pichia stipitis</name>
    <dbReference type="NCBI Taxonomy" id="322104"/>
    <lineage>
        <taxon>Eukaryota</taxon>
        <taxon>Fungi</taxon>
        <taxon>Dikarya</taxon>
        <taxon>Ascomycota</taxon>
        <taxon>Saccharomycotina</taxon>
        <taxon>Pichiomycetes</taxon>
        <taxon>Debaryomycetaceae</taxon>
        <taxon>Scheffersomyces</taxon>
    </lineage>
</organism>
<dbReference type="OMA" id="KTHHWQI"/>
<evidence type="ECO:0000313" key="6">
    <source>
        <dbReference type="EMBL" id="ABN65696.2"/>
    </source>
</evidence>
<accession>A3LR85</accession>